<evidence type="ECO:0000313" key="2">
    <source>
        <dbReference type="EMBL" id="CAG7733071.1"/>
    </source>
</evidence>
<sequence>MSDYIYVALPKNSMYTDSFNRISSWLLDSGLNSKWMRDVIEHLQNDGIKWAKSKENVRMALENTLRIFMESTVQAFELKHFAVAFGILIVGLSLAGIGFCLEKLSNAGFNTVMFNVQKYFLHPQIVSPKPKHNEEVRS</sequence>
<keyword evidence="1" id="KW-1133">Transmembrane helix</keyword>
<dbReference type="OrthoDB" id="6355574at2759"/>
<organism evidence="2 3">
    <name type="scientific">Allacma fusca</name>
    <dbReference type="NCBI Taxonomy" id="39272"/>
    <lineage>
        <taxon>Eukaryota</taxon>
        <taxon>Metazoa</taxon>
        <taxon>Ecdysozoa</taxon>
        <taxon>Arthropoda</taxon>
        <taxon>Hexapoda</taxon>
        <taxon>Collembola</taxon>
        <taxon>Symphypleona</taxon>
        <taxon>Sminthuridae</taxon>
        <taxon>Allacma</taxon>
    </lineage>
</organism>
<gene>
    <name evidence="2" type="ORF">AFUS01_LOCUS21540</name>
</gene>
<dbReference type="EMBL" id="CAJVCH010242360">
    <property type="protein sequence ID" value="CAG7733071.1"/>
    <property type="molecule type" value="Genomic_DNA"/>
</dbReference>
<keyword evidence="3" id="KW-1185">Reference proteome</keyword>
<dbReference type="AlphaFoldDB" id="A0A8J2PDH2"/>
<dbReference type="Proteomes" id="UP000708208">
    <property type="component" value="Unassembled WGS sequence"/>
</dbReference>
<keyword evidence="1" id="KW-0812">Transmembrane</keyword>
<protein>
    <submittedName>
        <fullName evidence="2">Uncharacterized protein</fullName>
    </submittedName>
</protein>
<evidence type="ECO:0000256" key="1">
    <source>
        <dbReference type="SAM" id="Phobius"/>
    </source>
</evidence>
<accession>A0A8J2PDH2</accession>
<feature type="transmembrane region" description="Helical" evidence="1">
    <location>
        <begin position="81"/>
        <end position="101"/>
    </location>
</feature>
<proteinExistence type="predicted"/>
<keyword evidence="1" id="KW-0472">Membrane</keyword>
<evidence type="ECO:0000313" key="3">
    <source>
        <dbReference type="Proteomes" id="UP000708208"/>
    </source>
</evidence>
<reference evidence="2" key="1">
    <citation type="submission" date="2021-06" db="EMBL/GenBank/DDBJ databases">
        <authorList>
            <person name="Hodson N. C."/>
            <person name="Mongue J. A."/>
            <person name="Jaron S. K."/>
        </authorList>
    </citation>
    <scope>NUCLEOTIDE SEQUENCE</scope>
</reference>
<name>A0A8J2PDH2_9HEXA</name>
<comment type="caution">
    <text evidence="2">The sequence shown here is derived from an EMBL/GenBank/DDBJ whole genome shotgun (WGS) entry which is preliminary data.</text>
</comment>